<evidence type="ECO:0000313" key="1">
    <source>
        <dbReference type="EMBL" id="OAE25724.1"/>
    </source>
</evidence>
<reference evidence="1" key="1">
    <citation type="submission" date="2016-03" db="EMBL/GenBank/DDBJ databases">
        <title>Mechanisms controlling the formation of the plant cell surface in tip-growing cells are functionally conserved among land plants.</title>
        <authorList>
            <person name="Honkanen S."/>
            <person name="Jones V.A."/>
            <person name="Morieri G."/>
            <person name="Champion C."/>
            <person name="Hetherington A.J."/>
            <person name="Kelly S."/>
            <person name="Saint-Marcoux D."/>
            <person name="Proust H."/>
            <person name="Prescott H."/>
            <person name="Dolan L."/>
        </authorList>
    </citation>
    <scope>NUCLEOTIDE SEQUENCE [LARGE SCALE GENOMIC DNA]</scope>
    <source>
        <tissue evidence="1">Whole gametophyte</tissue>
    </source>
</reference>
<dbReference type="AlphaFoldDB" id="A0A176VY39"/>
<name>A0A176VY39_MARPO</name>
<accession>A0A176VY39</accession>
<dbReference type="Proteomes" id="UP000077202">
    <property type="component" value="Unassembled WGS sequence"/>
</dbReference>
<protein>
    <submittedName>
        <fullName evidence="1">Uncharacterized protein</fullName>
    </submittedName>
</protein>
<dbReference type="EMBL" id="LVLJ01002295">
    <property type="protein sequence ID" value="OAE25724.1"/>
    <property type="molecule type" value="Genomic_DNA"/>
</dbReference>
<keyword evidence="2" id="KW-1185">Reference proteome</keyword>
<gene>
    <name evidence="1" type="ORF">AXG93_4368s1840</name>
</gene>
<proteinExistence type="predicted"/>
<organism evidence="1 2">
    <name type="scientific">Marchantia polymorpha subsp. ruderalis</name>
    <dbReference type="NCBI Taxonomy" id="1480154"/>
    <lineage>
        <taxon>Eukaryota</taxon>
        <taxon>Viridiplantae</taxon>
        <taxon>Streptophyta</taxon>
        <taxon>Embryophyta</taxon>
        <taxon>Marchantiophyta</taxon>
        <taxon>Marchantiopsida</taxon>
        <taxon>Marchantiidae</taxon>
        <taxon>Marchantiales</taxon>
        <taxon>Marchantiaceae</taxon>
        <taxon>Marchantia</taxon>
    </lineage>
</organism>
<sequence>MLRSANFTWNEVVGGRGVAVVRTAGEGSKKERRKEAKKDEEEVWACSLLPAASGQLPQPMEFAPPPGDCE</sequence>
<evidence type="ECO:0000313" key="2">
    <source>
        <dbReference type="Proteomes" id="UP000077202"/>
    </source>
</evidence>
<comment type="caution">
    <text evidence="1">The sequence shown here is derived from an EMBL/GenBank/DDBJ whole genome shotgun (WGS) entry which is preliminary data.</text>
</comment>